<name>A0A5J4LBI1_9ACTN</name>
<dbReference type="Pfam" id="PF19953">
    <property type="entry name" value="EACC1"/>
    <property type="match status" value="1"/>
</dbReference>
<accession>A0A5J4LBI1</accession>
<dbReference type="InterPro" id="IPR045428">
    <property type="entry name" value="EACC1"/>
</dbReference>
<sequence length="121" mass="13592">MRIEVRVESADDELRSLLNWLRKDPDLRRSAVVELREQPPQEGRMGSVADIVQLVTDNGWNAANFVLALAAWKRTRPRASRVTVRRDDLADALTDCSDQQIARIIRLLEEERGGGGEGAGR</sequence>
<organism evidence="1 2">
    <name type="scientific">Streptomyces angustmyceticus</name>
    <dbReference type="NCBI Taxonomy" id="285578"/>
    <lineage>
        <taxon>Bacteria</taxon>
        <taxon>Bacillati</taxon>
        <taxon>Actinomycetota</taxon>
        <taxon>Actinomycetes</taxon>
        <taxon>Kitasatosporales</taxon>
        <taxon>Streptomycetaceae</taxon>
        <taxon>Streptomyces</taxon>
    </lineage>
</organism>
<evidence type="ECO:0000313" key="2">
    <source>
        <dbReference type="Proteomes" id="UP000325598"/>
    </source>
</evidence>
<reference evidence="1 2" key="1">
    <citation type="submission" date="2019-10" db="EMBL/GenBank/DDBJ databases">
        <title>Whole genome shotgun sequence of Streptomyces angustmyceticus NBRC 3934.</title>
        <authorList>
            <person name="Hosoyama A."/>
            <person name="Ichikawa N."/>
            <person name="Kimura A."/>
            <person name="Kitahashi Y."/>
            <person name="Komaki H."/>
            <person name="Uohara A."/>
        </authorList>
    </citation>
    <scope>NUCLEOTIDE SEQUENCE [LARGE SCALE GENOMIC DNA]</scope>
    <source>
        <strain evidence="1 2">NBRC 3934</strain>
    </source>
</reference>
<dbReference type="Proteomes" id="UP000325598">
    <property type="component" value="Unassembled WGS sequence"/>
</dbReference>
<comment type="caution">
    <text evidence="1">The sequence shown here is derived from an EMBL/GenBank/DDBJ whole genome shotgun (WGS) entry which is preliminary data.</text>
</comment>
<dbReference type="AlphaFoldDB" id="A0A5J4LBI1"/>
<dbReference type="EMBL" id="BLAG01000005">
    <property type="protein sequence ID" value="GES28676.1"/>
    <property type="molecule type" value="Genomic_DNA"/>
</dbReference>
<dbReference type="OrthoDB" id="3626734at2"/>
<keyword evidence="2" id="KW-1185">Reference proteome</keyword>
<dbReference type="RefSeq" id="WP_086721557.1">
    <property type="nucleotide sequence ID" value="NZ_BLAG01000005.1"/>
</dbReference>
<proteinExistence type="predicted"/>
<dbReference type="GeneID" id="96750776"/>
<protein>
    <submittedName>
        <fullName evidence="1">Uncharacterized protein</fullName>
    </submittedName>
</protein>
<evidence type="ECO:0000313" key="1">
    <source>
        <dbReference type="EMBL" id="GES28676.1"/>
    </source>
</evidence>
<gene>
    <name evidence="1" type="ORF">San01_11630</name>
</gene>